<feature type="coiled-coil region" evidence="1">
    <location>
        <begin position="1018"/>
        <end position="1109"/>
    </location>
</feature>
<feature type="coiled-coil region" evidence="1">
    <location>
        <begin position="291"/>
        <end position="743"/>
    </location>
</feature>
<dbReference type="STRING" id="7266.A0A3B0JMH4"/>
<feature type="domain" description="GRIP" evidence="3">
    <location>
        <begin position="1477"/>
        <end position="1525"/>
    </location>
</feature>
<feature type="compositionally biased region" description="Low complexity" evidence="2">
    <location>
        <begin position="26"/>
        <end position="57"/>
    </location>
</feature>
<evidence type="ECO:0000256" key="2">
    <source>
        <dbReference type="SAM" id="MobiDB-lite"/>
    </source>
</evidence>
<dbReference type="SMART" id="SM00755">
    <property type="entry name" value="Grip"/>
    <property type="match status" value="1"/>
</dbReference>
<accession>A0A3B0JMH4</accession>
<feature type="coiled-coil region" evidence="1">
    <location>
        <begin position="959"/>
        <end position="993"/>
    </location>
</feature>
<feature type="coiled-coil region" evidence="1">
    <location>
        <begin position="1135"/>
        <end position="1176"/>
    </location>
</feature>
<evidence type="ECO:0000313" key="5">
    <source>
        <dbReference type="Proteomes" id="UP000268350"/>
    </source>
</evidence>
<evidence type="ECO:0000313" key="4">
    <source>
        <dbReference type="EMBL" id="SPP74759.1"/>
    </source>
</evidence>
<dbReference type="Proteomes" id="UP000268350">
    <property type="component" value="Unassembled WGS sequence"/>
</dbReference>
<protein>
    <submittedName>
        <fullName evidence="4">Blast:Golgin subfamily A member 4</fullName>
    </submittedName>
</protein>
<feature type="compositionally biased region" description="Polar residues" evidence="2">
    <location>
        <begin position="64"/>
        <end position="92"/>
    </location>
</feature>
<feature type="coiled-coil region" evidence="1">
    <location>
        <begin position="1200"/>
        <end position="1471"/>
    </location>
</feature>
<evidence type="ECO:0000256" key="1">
    <source>
        <dbReference type="SAM" id="Coils"/>
    </source>
</evidence>
<dbReference type="GO" id="GO:0031267">
    <property type="term" value="F:small GTPase binding"/>
    <property type="evidence" value="ECO:0007669"/>
    <property type="project" value="TreeGrafter"/>
</dbReference>
<feature type="coiled-coil region" evidence="1">
    <location>
        <begin position="769"/>
        <end position="930"/>
    </location>
</feature>
<dbReference type="SUPFAM" id="SSF101283">
    <property type="entry name" value="GRIP domain"/>
    <property type="match status" value="1"/>
</dbReference>
<keyword evidence="1" id="KW-0175">Coiled coil</keyword>
<dbReference type="PROSITE" id="PS50913">
    <property type="entry name" value="GRIP"/>
    <property type="match status" value="1"/>
</dbReference>
<dbReference type="EMBL" id="OUUW01000001">
    <property type="protein sequence ID" value="SPP74759.1"/>
    <property type="molecule type" value="Genomic_DNA"/>
</dbReference>
<proteinExistence type="predicted"/>
<dbReference type="Gene3D" id="1.10.287.1490">
    <property type="match status" value="1"/>
</dbReference>
<feature type="coiled-coil region" evidence="1">
    <location>
        <begin position="168"/>
        <end position="227"/>
    </location>
</feature>
<evidence type="ECO:0000259" key="3">
    <source>
        <dbReference type="PROSITE" id="PS50913"/>
    </source>
</evidence>
<name>A0A3B0JMH4_DROGU</name>
<dbReference type="PANTHER" id="PTHR19327:SF0">
    <property type="entry name" value="GOLGIN SUBFAMILY A MEMBER 4"/>
    <property type="match status" value="1"/>
</dbReference>
<gene>
    <name evidence="4" type="ORF">DGUA_6G002451</name>
</gene>
<dbReference type="InterPro" id="IPR000237">
    <property type="entry name" value="GRIP_dom"/>
</dbReference>
<sequence>MFANLKNKLIEEVKASPSKFQQFATAAQAAVSSSTPSSSDTNTSSGSGSGTNENFFSITEEDTPQNSPYRIQKLPTTSASSLRGRSSTQSLNGLGGGAVPRSRKLSNSSMASDVSFRLPSYDAPAVYHLQSDLDETSSEFDDSASTARLDVITKDQLYDAYKKSLDRYHKYRCRYTDLAKKYKELERDSTKARSVLVETQDKALRRISELREQCTLEQQAKAHLEEALRVEMDDMSCKMQAYQTKLKLLGENPENISAALERVSQGLDSDKLIDLEESTGGRSPPPANGDLTHLQERLEERQAQFEEMTGKYEALRKQEEENVLLLAQTKQAIHTELEHKDNEVRQLQEKLKQYESQRESQSSDVKDQLKKLLEAKQEADAKLIATEHILSSLRGEHAAKEQQVVALEKQLAALKAESETKLNELRQQSEQLGSDQLKNLQMAKEAAETKLLSTEELLNAMKVQHSAKEEQVVALEKQLETFKAQSESKLNALRQQSEERGSEALKQLQVAKEKAEALLLSQEELLNSLRMQHTAKEEKVETLEQQLAALKAESETKLKQLRQHSEERGSEQLQKLQVAKEEAEAKLLSTEELLKTVNLQQKAKEEQLVTLEKQLETLKAETDQNLQKLNADRESESNAAKAQLQELQIARDEAEAKLLSTEQLLISLRGELAAKNEQAAALEEEVNALKTDSELSLQDLRQHNDQLLEIVQRSQQNDFEGQLQQAKDNMAALEGKLMERERQTLELEKSLEIERESVAALGSEKTSLEEQHKLRLEQLQREIQMLQDQQASTESETIAALKAQLETLNQELASSRASLLAKEKELKASGNKLNKLKKQHEQQQAKTSEHTARMEQLQKEMAENQSVARHVESEKEELQARVSSILEEITSMQTHLQQVQDSHGQLESENRELESRIEAMQREQQGTNAHDERTTAKMEEIQSENTKLAERNCLLEEQTNHLEKQLKLEQEELTKVQAKMQQVLDEHSKLQNAQELMDHDHRTLQDKCDVYEKETLLNKDALLCLQSASEELQQAKANLERELAEQQSQLLELRERQREQEQQVKDQAERCTEIEARHLESDSQAQATIQNLRHQIDAFREAEQGVQERLQAASVSHASQVAILEARWSAANADVERLHEANDALQLAMDQQSQRMEELQEMLAQRERQLERTADSTKKLAKYDEIQVENEYLHTHTKQLEQELADNGELKERLKSMQCELYVLQEQVEHHATQVTEKEAQSATAKAEAEQLRTALDEQTLELTRQREHASFVTEQSDAVQTELLQAQQQLQERQSELAKAQEEHISLQAAIAQLNKEVASLKEQPAVSVATDADSLRSLNEQLQRELEGLKHKSNGAESNMQQEIEELQANNQQMAERINELEALRAGIQAQQLLNSMAPKHVQEAAAISEKAVLESKLKEIMNEVQDVTNRNLFLEQKCENFLILEQSNERLKLQNAKLSRQLDETLVSMQHSDTVPVNTEFEYLRNIMFQYLTGTTNNETLVKVISAVLKFSPQQSQVALEKEHQRRSLLNKLI</sequence>
<reference evidence="5" key="1">
    <citation type="submission" date="2018-01" db="EMBL/GenBank/DDBJ databases">
        <authorList>
            <person name="Alioto T."/>
            <person name="Alioto T."/>
        </authorList>
    </citation>
    <scope>NUCLEOTIDE SEQUENCE [LARGE SCALE GENOMIC DNA]</scope>
</reference>
<keyword evidence="5" id="KW-1185">Reference proteome</keyword>
<feature type="region of interest" description="Disordered" evidence="2">
    <location>
        <begin position="26"/>
        <end position="109"/>
    </location>
</feature>
<dbReference type="Pfam" id="PF01465">
    <property type="entry name" value="GRIP"/>
    <property type="match status" value="1"/>
</dbReference>
<organism evidence="4 5">
    <name type="scientific">Drosophila guanche</name>
    <name type="common">Fruit fly</name>
    <dbReference type="NCBI Taxonomy" id="7266"/>
    <lineage>
        <taxon>Eukaryota</taxon>
        <taxon>Metazoa</taxon>
        <taxon>Ecdysozoa</taxon>
        <taxon>Arthropoda</taxon>
        <taxon>Hexapoda</taxon>
        <taxon>Insecta</taxon>
        <taxon>Pterygota</taxon>
        <taxon>Neoptera</taxon>
        <taxon>Endopterygota</taxon>
        <taxon>Diptera</taxon>
        <taxon>Brachycera</taxon>
        <taxon>Muscomorpha</taxon>
        <taxon>Ephydroidea</taxon>
        <taxon>Drosophilidae</taxon>
        <taxon>Drosophila</taxon>
        <taxon>Sophophora</taxon>
    </lineage>
</organism>
<dbReference type="GO" id="GO:0005794">
    <property type="term" value="C:Golgi apparatus"/>
    <property type="evidence" value="ECO:0007669"/>
    <property type="project" value="TreeGrafter"/>
</dbReference>
<dbReference type="GO" id="GO:0048193">
    <property type="term" value="P:Golgi vesicle transport"/>
    <property type="evidence" value="ECO:0007669"/>
    <property type="project" value="TreeGrafter"/>
</dbReference>
<dbReference type="Gene3D" id="1.10.220.60">
    <property type="entry name" value="GRIP domain"/>
    <property type="match status" value="1"/>
</dbReference>
<dbReference type="OrthoDB" id="10255522at2759"/>
<dbReference type="PANTHER" id="PTHR19327">
    <property type="entry name" value="GOLGIN"/>
    <property type="match status" value="1"/>
</dbReference>